<proteinExistence type="predicted"/>
<keyword evidence="2" id="KW-1185">Reference proteome</keyword>
<sequence length="72" mass="8007">MRIDCETCPVRDRQCAECMVTALLQLAPLEQRLDEEERRAVDVLASVGLITAHEAVSATARIEPWDPLRSTG</sequence>
<reference evidence="1 2" key="1">
    <citation type="submission" date="2018-11" db="EMBL/GenBank/DDBJ databases">
        <title>Draft genome of Simplicispira Flexivirga sp. BO-16.</title>
        <authorList>
            <person name="Im W.T."/>
        </authorList>
    </citation>
    <scope>NUCLEOTIDE SEQUENCE [LARGE SCALE GENOMIC DNA]</scope>
    <source>
        <strain evidence="1 2">BO-16</strain>
    </source>
</reference>
<dbReference type="EMBL" id="RJJQ01000003">
    <property type="protein sequence ID" value="RNI24408.1"/>
    <property type="molecule type" value="Genomic_DNA"/>
</dbReference>
<evidence type="ECO:0000313" key="2">
    <source>
        <dbReference type="Proteomes" id="UP000271678"/>
    </source>
</evidence>
<comment type="caution">
    <text evidence="1">The sequence shown here is derived from an EMBL/GenBank/DDBJ whole genome shotgun (WGS) entry which is preliminary data.</text>
</comment>
<dbReference type="Proteomes" id="UP000271678">
    <property type="component" value="Unassembled WGS sequence"/>
</dbReference>
<accession>A0A3M9MIB3</accession>
<dbReference type="RefSeq" id="WP_123270447.1">
    <property type="nucleotide sequence ID" value="NZ_RJJQ01000003.1"/>
</dbReference>
<protein>
    <submittedName>
        <fullName evidence="1">Uncharacterized protein</fullName>
    </submittedName>
</protein>
<dbReference type="AlphaFoldDB" id="A0A3M9MIB3"/>
<name>A0A3M9MIB3_9MICO</name>
<gene>
    <name evidence="1" type="ORF">EFY87_05485</name>
</gene>
<dbReference type="OrthoDB" id="4774211at2"/>
<evidence type="ECO:0000313" key="1">
    <source>
        <dbReference type="EMBL" id="RNI24408.1"/>
    </source>
</evidence>
<organism evidence="1 2">
    <name type="scientific">Flexivirga caeni</name>
    <dbReference type="NCBI Taxonomy" id="2294115"/>
    <lineage>
        <taxon>Bacteria</taxon>
        <taxon>Bacillati</taxon>
        <taxon>Actinomycetota</taxon>
        <taxon>Actinomycetes</taxon>
        <taxon>Micrococcales</taxon>
        <taxon>Dermacoccaceae</taxon>
        <taxon>Flexivirga</taxon>
    </lineage>
</organism>